<accession>A0AAV0LDB7</accession>
<gene>
    <name evidence="1" type="ORF">LITE_LOCUS23289</name>
    <name evidence="2" type="ORF">LITE_LOCUS23302</name>
</gene>
<keyword evidence="3" id="KW-1185">Reference proteome</keyword>
<sequence>MLVRFSRPTQMPFSATATLRERMASQSGKHDQLKAKTLESIGVTLFATGRDSISLEKKPMWSIPGTESRFDVDVMQSCI</sequence>
<evidence type="ECO:0000313" key="1">
    <source>
        <dbReference type="EMBL" id="CAI0432119.1"/>
    </source>
</evidence>
<comment type="caution">
    <text evidence="2">The sequence shown here is derived from an EMBL/GenBank/DDBJ whole genome shotgun (WGS) entry which is preliminary data.</text>
</comment>
<protein>
    <submittedName>
        <fullName evidence="2">Uncharacterized protein</fullName>
    </submittedName>
</protein>
<evidence type="ECO:0000313" key="2">
    <source>
        <dbReference type="EMBL" id="CAI0432136.1"/>
    </source>
</evidence>
<proteinExistence type="predicted"/>
<dbReference type="AlphaFoldDB" id="A0AAV0LDB7"/>
<evidence type="ECO:0000313" key="3">
    <source>
        <dbReference type="Proteomes" id="UP001154282"/>
    </source>
</evidence>
<dbReference type="EMBL" id="CAMGYJ010000006">
    <property type="protein sequence ID" value="CAI0432119.1"/>
    <property type="molecule type" value="Genomic_DNA"/>
</dbReference>
<dbReference type="Proteomes" id="UP001154282">
    <property type="component" value="Unassembled WGS sequence"/>
</dbReference>
<organism evidence="2 3">
    <name type="scientific">Linum tenue</name>
    <dbReference type="NCBI Taxonomy" id="586396"/>
    <lineage>
        <taxon>Eukaryota</taxon>
        <taxon>Viridiplantae</taxon>
        <taxon>Streptophyta</taxon>
        <taxon>Embryophyta</taxon>
        <taxon>Tracheophyta</taxon>
        <taxon>Spermatophyta</taxon>
        <taxon>Magnoliopsida</taxon>
        <taxon>eudicotyledons</taxon>
        <taxon>Gunneridae</taxon>
        <taxon>Pentapetalae</taxon>
        <taxon>rosids</taxon>
        <taxon>fabids</taxon>
        <taxon>Malpighiales</taxon>
        <taxon>Linaceae</taxon>
        <taxon>Linum</taxon>
    </lineage>
</organism>
<dbReference type="EMBL" id="CAMGYJ010000006">
    <property type="protein sequence ID" value="CAI0432136.1"/>
    <property type="molecule type" value="Genomic_DNA"/>
</dbReference>
<name>A0AAV0LDB7_9ROSI</name>
<reference evidence="2" key="1">
    <citation type="submission" date="2022-08" db="EMBL/GenBank/DDBJ databases">
        <authorList>
            <person name="Gutierrez-Valencia J."/>
        </authorList>
    </citation>
    <scope>NUCLEOTIDE SEQUENCE</scope>
</reference>